<evidence type="ECO:0000313" key="2">
    <source>
        <dbReference type="Proteomes" id="UP000641646"/>
    </source>
</evidence>
<dbReference type="Proteomes" id="UP000641646">
    <property type="component" value="Unassembled WGS sequence"/>
</dbReference>
<comment type="caution">
    <text evidence="1">The sequence shown here is derived from an EMBL/GenBank/DDBJ whole genome shotgun (WGS) entry which is preliminary data.</text>
</comment>
<accession>A0A926ZKF7</accession>
<evidence type="ECO:0000313" key="1">
    <source>
        <dbReference type="EMBL" id="MBD2185739.1"/>
    </source>
</evidence>
<gene>
    <name evidence="1" type="ORF">H6G03_32545</name>
</gene>
<keyword evidence="2" id="KW-1185">Reference proteome</keyword>
<dbReference type="EMBL" id="JACJPW010000139">
    <property type="protein sequence ID" value="MBD2185739.1"/>
    <property type="molecule type" value="Genomic_DNA"/>
</dbReference>
<protein>
    <submittedName>
        <fullName evidence="1">Uncharacterized protein</fullName>
    </submittedName>
</protein>
<dbReference type="AlphaFoldDB" id="A0A926ZKF7"/>
<proteinExistence type="predicted"/>
<sequence length="56" mass="6445">MAHTIVWQQGNINPENVNNFATIKQWFANLNGKQITWRQRLVPSAADVREVINTPN</sequence>
<reference evidence="1" key="2">
    <citation type="submission" date="2020-08" db="EMBL/GenBank/DDBJ databases">
        <authorList>
            <person name="Chen M."/>
            <person name="Teng W."/>
            <person name="Zhao L."/>
            <person name="Hu C."/>
            <person name="Zhou Y."/>
            <person name="Han B."/>
            <person name="Song L."/>
            <person name="Shu W."/>
        </authorList>
    </citation>
    <scope>NUCLEOTIDE SEQUENCE</scope>
    <source>
        <strain evidence="1">FACHB-1375</strain>
    </source>
</reference>
<name>A0A926ZKF7_9CYAN</name>
<reference evidence="1" key="1">
    <citation type="journal article" date="2015" name="ISME J.">
        <title>Draft Genome Sequence of Streptomyces incarnatus NRRL8089, which Produces the Nucleoside Antibiotic Sinefungin.</title>
        <authorList>
            <person name="Oshima K."/>
            <person name="Hattori M."/>
            <person name="Shimizu H."/>
            <person name="Fukuda K."/>
            <person name="Nemoto M."/>
            <person name="Inagaki K."/>
            <person name="Tamura T."/>
        </authorList>
    </citation>
    <scope>NUCLEOTIDE SEQUENCE</scope>
    <source>
        <strain evidence="1">FACHB-1375</strain>
    </source>
</reference>
<organism evidence="1 2">
    <name type="scientific">Aerosakkonema funiforme FACHB-1375</name>
    <dbReference type="NCBI Taxonomy" id="2949571"/>
    <lineage>
        <taxon>Bacteria</taxon>
        <taxon>Bacillati</taxon>
        <taxon>Cyanobacteriota</taxon>
        <taxon>Cyanophyceae</taxon>
        <taxon>Oscillatoriophycideae</taxon>
        <taxon>Aerosakkonematales</taxon>
        <taxon>Aerosakkonemataceae</taxon>
        <taxon>Aerosakkonema</taxon>
    </lineage>
</organism>
<dbReference type="RefSeq" id="WP_190474335.1">
    <property type="nucleotide sequence ID" value="NZ_JACJPW010000139.1"/>
</dbReference>